<evidence type="ECO:0000313" key="1">
    <source>
        <dbReference type="EMBL" id="PSN62299.1"/>
    </source>
</evidence>
<proteinExistence type="predicted"/>
<sequence length="66" mass="6994">MGYPSSQPCCMRLPCCILPSSHPSSTVATWLHRPLTTHIASQAAPHSRTMPAGYVTASRMGGRALG</sequence>
<evidence type="ECO:0000313" key="2">
    <source>
        <dbReference type="Proteomes" id="UP000240883"/>
    </source>
</evidence>
<organism evidence="1 2">
    <name type="scientific">Corynespora cassiicola Philippines</name>
    <dbReference type="NCBI Taxonomy" id="1448308"/>
    <lineage>
        <taxon>Eukaryota</taxon>
        <taxon>Fungi</taxon>
        <taxon>Dikarya</taxon>
        <taxon>Ascomycota</taxon>
        <taxon>Pezizomycotina</taxon>
        <taxon>Dothideomycetes</taxon>
        <taxon>Pleosporomycetidae</taxon>
        <taxon>Pleosporales</taxon>
        <taxon>Corynesporascaceae</taxon>
        <taxon>Corynespora</taxon>
    </lineage>
</organism>
<name>A0A2T2NA81_CORCC</name>
<dbReference type="Proteomes" id="UP000240883">
    <property type="component" value="Unassembled WGS sequence"/>
</dbReference>
<dbReference type="EMBL" id="KZ678142">
    <property type="protein sequence ID" value="PSN62299.1"/>
    <property type="molecule type" value="Genomic_DNA"/>
</dbReference>
<protein>
    <submittedName>
        <fullName evidence="1">Uncharacterized protein</fullName>
    </submittedName>
</protein>
<keyword evidence="2" id="KW-1185">Reference proteome</keyword>
<accession>A0A2T2NA81</accession>
<reference evidence="1 2" key="1">
    <citation type="journal article" date="2018" name="Front. Microbiol.">
        <title>Genome-Wide Analysis of Corynespora cassiicola Leaf Fall Disease Putative Effectors.</title>
        <authorList>
            <person name="Lopez D."/>
            <person name="Ribeiro S."/>
            <person name="Label P."/>
            <person name="Fumanal B."/>
            <person name="Venisse J.S."/>
            <person name="Kohler A."/>
            <person name="de Oliveira R.R."/>
            <person name="Labutti K."/>
            <person name="Lipzen A."/>
            <person name="Lail K."/>
            <person name="Bauer D."/>
            <person name="Ohm R.A."/>
            <person name="Barry K.W."/>
            <person name="Spatafora J."/>
            <person name="Grigoriev I.V."/>
            <person name="Martin F.M."/>
            <person name="Pujade-Renaud V."/>
        </authorList>
    </citation>
    <scope>NUCLEOTIDE SEQUENCE [LARGE SCALE GENOMIC DNA]</scope>
    <source>
        <strain evidence="1 2">Philippines</strain>
    </source>
</reference>
<dbReference type="AlphaFoldDB" id="A0A2T2NA81"/>
<gene>
    <name evidence="1" type="ORF">BS50DRAFT_578117</name>
</gene>